<dbReference type="Gene3D" id="1.20.58.340">
    <property type="entry name" value="Magnesium transport protein CorA, transmembrane region"/>
    <property type="match status" value="1"/>
</dbReference>
<comment type="caution">
    <text evidence="3">The sequence shown here is derived from an EMBL/GenBank/DDBJ whole genome shotgun (WGS) entry which is preliminary data.</text>
</comment>
<reference evidence="3" key="1">
    <citation type="submission" date="2022-10" db="EMBL/GenBank/DDBJ databases">
        <title>Culturing micro-colonial fungi from biological soil crusts in the Mojave desert and describing Neophaeococcomyces mojavensis, and introducing the new genera and species Taxawa tesnikishii.</title>
        <authorList>
            <person name="Kurbessoian T."/>
            <person name="Stajich J.E."/>
        </authorList>
    </citation>
    <scope>NUCLEOTIDE SEQUENCE</scope>
    <source>
        <strain evidence="3">TK_35</strain>
    </source>
</reference>
<name>A0AA38YA29_9EURO</name>
<keyword evidence="2" id="KW-0812">Transmembrane</keyword>
<evidence type="ECO:0000256" key="2">
    <source>
        <dbReference type="SAM" id="Phobius"/>
    </source>
</evidence>
<dbReference type="Proteomes" id="UP001172681">
    <property type="component" value="Unassembled WGS sequence"/>
</dbReference>
<keyword evidence="2" id="KW-1133">Transmembrane helix</keyword>
<dbReference type="EMBL" id="JAPDRN010000014">
    <property type="protein sequence ID" value="KAJ9640708.1"/>
    <property type="molecule type" value="Genomic_DNA"/>
</dbReference>
<sequence length="570" mass="65965">MSESTEPIHEGVDEFVYDPIRTSLFAIIDDEQTAYNDLEKQDRHSLFKAATLDIWESNSQGVRILDRTYPVSRRLPEDLFDAYHPEVPQGGRLALRLLCTRPALKFSQVPRRHKLLHAEDRQIAHLPFIPSEMQDLIHQWDLNREYTWLRLMCREVGNFQRKTVWDDSISPSRAVRIGIVVNFPFVLRPARQVQLQVEAKPKQPRSPILVDRYRLQLREREEPRREDPFLWSFAMSHSLDNGQTRALLDGTTDAAVGDLKRRLLKPVLDVLLHIYFDHAAWEVNRLCKAVAHFEYLSRDAGIGSLEQFDTITTQLQYIRRSLDFQQSLAKFLLETMTFLDDKMLTTGAAGTTTASYRTYVHRANPHMEEKLANILHLIENDISTSQYLQSRTRDALDFIKGKIALRDNEANKEDADSNKTMQFLQMTFLPATFVAAIVSTNFFDLTASPPTVSSYFWIFWLVSVSLTALTLGAYFLWKWRAKQEAKRQEQEAEARKNEVERRDEGGTLGREGEGFDTDMTDSDDGGDWLGHRRRRRRRRRTTRKSSSVAAMDPENGQNGGKKKEKPEMVQ</sequence>
<feature type="transmembrane region" description="Helical" evidence="2">
    <location>
        <begin position="455"/>
        <end position="477"/>
    </location>
</feature>
<organism evidence="3 4">
    <name type="scientific">Knufia peltigerae</name>
    <dbReference type="NCBI Taxonomy" id="1002370"/>
    <lineage>
        <taxon>Eukaryota</taxon>
        <taxon>Fungi</taxon>
        <taxon>Dikarya</taxon>
        <taxon>Ascomycota</taxon>
        <taxon>Pezizomycotina</taxon>
        <taxon>Eurotiomycetes</taxon>
        <taxon>Chaetothyriomycetidae</taxon>
        <taxon>Chaetothyriales</taxon>
        <taxon>Trichomeriaceae</taxon>
        <taxon>Knufia</taxon>
    </lineage>
</organism>
<feature type="compositionally biased region" description="Acidic residues" evidence="1">
    <location>
        <begin position="514"/>
        <end position="526"/>
    </location>
</feature>
<feature type="compositionally biased region" description="Basic residues" evidence="1">
    <location>
        <begin position="531"/>
        <end position="543"/>
    </location>
</feature>
<gene>
    <name evidence="3" type="ORF">H2204_003337</name>
</gene>
<accession>A0AA38YA29</accession>
<feature type="region of interest" description="Disordered" evidence="1">
    <location>
        <begin position="490"/>
        <end position="570"/>
    </location>
</feature>
<keyword evidence="4" id="KW-1185">Reference proteome</keyword>
<feature type="compositionally biased region" description="Basic and acidic residues" evidence="1">
    <location>
        <begin position="490"/>
        <end position="513"/>
    </location>
</feature>
<evidence type="ECO:0000313" key="4">
    <source>
        <dbReference type="Proteomes" id="UP001172681"/>
    </source>
</evidence>
<evidence type="ECO:0000313" key="3">
    <source>
        <dbReference type="EMBL" id="KAJ9640708.1"/>
    </source>
</evidence>
<proteinExistence type="predicted"/>
<evidence type="ECO:0000256" key="1">
    <source>
        <dbReference type="SAM" id="MobiDB-lite"/>
    </source>
</evidence>
<protein>
    <submittedName>
        <fullName evidence="3">Uncharacterized protein</fullName>
    </submittedName>
</protein>
<dbReference type="AlphaFoldDB" id="A0AA38YA29"/>
<keyword evidence="2" id="KW-0472">Membrane</keyword>